<name>A0A3B0YWB6_9ZZZZ</name>
<organism evidence="2">
    <name type="scientific">hydrothermal vent metagenome</name>
    <dbReference type="NCBI Taxonomy" id="652676"/>
    <lineage>
        <taxon>unclassified sequences</taxon>
        <taxon>metagenomes</taxon>
        <taxon>ecological metagenomes</taxon>
    </lineage>
</organism>
<evidence type="ECO:0000256" key="1">
    <source>
        <dbReference type="SAM" id="MobiDB-lite"/>
    </source>
</evidence>
<evidence type="ECO:0000313" key="2">
    <source>
        <dbReference type="EMBL" id="VAW79632.1"/>
    </source>
</evidence>
<gene>
    <name evidence="2" type="ORF">MNBD_GAMMA15-1659</name>
</gene>
<feature type="compositionally biased region" description="Basic residues" evidence="1">
    <location>
        <begin position="21"/>
        <end position="49"/>
    </location>
</feature>
<dbReference type="AlphaFoldDB" id="A0A3B0YWB6"/>
<sequence>MFEKIKDIVFGTPIIQAPKPRMNRKQKRHQQKMLRKRAAAANRKKHEGR</sequence>
<proteinExistence type="predicted"/>
<accession>A0A3B0YWB6</accession>
<protein>
    <submittedName>
        <fullName evidence="2">Uncharacterized protein</fullName>
    </submittedName>
</protein>
<dbReference type="EMBL" id="UOFN01000117">
    <property type="protein sequence ID" value="VAW79632.1"/>
    <property type="molecule type" value="Genomic_DNA"/>
</dbReference>
<reference evidence="2" key="1">
    <citation type="submission" date="2018-06" db="EMBL/GenBank/DDBJ databases">
        <authorList>
            <person name="Zhirakovskaya E."/>
        </authorList>
    </citation>
    <scope>NUCLEOTIDE SEQUENCE</scope>
</reference>
<feature type="region of interest" description="Disordered" evidence="1">
    <location>
        <begin position="20"/>
        <end position="49"/>
    </location>
</feature>